<proteinExistence type="predicted"/>
<dbReference type="eggNOG" id="ENOG502SR3R">
    <property type="taxonomic scope" value="Eukaryota"/>
</dbReference>
<dbReference type="GO" id="GO:0008270">
    <property type="term" value="F:zinc ion binding"/>
    <property type="evidence" value="ECO:0007669"/>
    <property type="project" value="UniProtKB-UniRule"/>
</dbReference>
<dbReference type="Pfam" id="PF04438">
    <property type="entry name" value="zf-HIT"/>
    <property type="match status" value="1"/>
</dbReference>
<feature type="region of interest" description="Disordered" evidence="5">
    <location>
        <begin position="79"/>
        <end position="98"/>
    </location>
</feature>
<accession>S8BFL5</accession>
<keyword evidence="1" id="KW-0479">Metal-binding</keyword>
<dbReference type="OrthoDB" id="74807at2759"/>
<dbReference type="PANTHER" id="PTHR13093">
    <property type="entry name" value="ZINC FINGER HIT DOMAIN CONTAINING PROTEIN 1"/>
    <property type="match status" value="1"/>
</dbReference>
<evidence type="ECO:0000256" key="1">
    <source>
        <dbReference type="ARBA" id="ARBA00022723"/>
    </source>
</evidence>
<evidence type="ECO:0000256" key="3">
    <source>
        <dbReference type="ARBA" id="ARBA00022833"/>
    </source>
</evidence>
<evidence type="ECO:0000256" key="2">
    <source>
        <dbReference type="ARBA" id="ARBA00022771"/>
    </source>
</evidence>
<dbReference type="PhylomeDB" id="S8BFL5"/>
<dbReference type="InterPro" id="IPR039723">
    <property type="entry name" value="Vps71/ZNHIT1"/>
</dbReference>
<organism evidence="7 8">
    <name type="scientific">Penicillium oxalicum (strain 114-2 / CGMCC 5302)</name>
    <name type="common">Penicillium decumbens</name>
    <dbReference type="NCBI Taxonomy" id="933388"/>
    <lineage>
        <taxon>Eukaryota</taxon>
        <taxon>Fungi</taxon>
        <taxon>Dikarya</taxon>
        <taxon>Ascomycota</taxon>
        <taxon>Pezizomycotina</taxon>
        <taxon>Eurotiomycetes</taxon>
        <taxon>Eurotiomycetidae</taxon>
        <taxon>Eurotiales</taxon>
        <taxon>Aspergillaceae</taxon>
        <taxon>Penicillium</taxon>
    </lineage>
</organism>
<feature type="region of interest" description="Disordered" evidence="5">
    <location>
        <begin position="144"/>
        <end position="229"/>
    </location>
</feature>
<dbReference type="InterPro" id="IPR007529">
    <property type="entry name" value="Znf_HIT"/>
</dbReference>
<dbReference type="GO" id="GO:0006338">
    <property type="term" value="P:chromatin remodeling"/>
    <property type="evidence" value="ECO:0007669"/>
    <property type="project" value="InterPro"/>
</dbReference>
<dbReference type="GO" id="GO:0005634">
    <property type="term" value="C:nucleus"/>
    <property type="evidence" value="ECO:0007669"/>
    <property type="project" value="UniProtKB-ARBA"/>
</dbReference>
<dbReference type="STRING" id="933388.S8BFL5"/>
<dbReference type="HOGENOM" id="CLU_034747_0_0_1"/>
<reference evidence="7 8" key="1">
    <citation type="journal article" date="2013" name="PLoS ONE">
        <title>Genomic and secretomic analyses reveal unique features of the lignocellulolytic enzyme system of Penicillium decumbens.</title>
        <authorList>
            <person name="Liu G."/>
            <person name="Zhang L."/>
            <person name="Wei X."/>
            <person name="Zou G."/>
            <person name="Qin Y."/>
            <person name="Ma L."/>
            <person name="Li J."/>
            <person name="Zheng H."/>
            <person name="Wang S."/>
            <person name="Wang C."/>
            <person name="Xun L."/>
            <person name="Zhao G.-P."/>
            <person name="Zhou Z."/>
            <person name="Qu Y."/>
        </authorList>
    </citation>
    <scope>NUCLEOTIDE SEQUENCE [LARGE SCALE GENOMIC DNA]</scope>
    <source>
        <strain evidence="8">114-2 / CGMCC 5302</strain>
    </source>
</reference>
<feature type="compositionally biased region" description="Low complexity" evidence="5">
    <location>
        <begin position="183"/>
        <end position="192"/>
    </location>
</feature>
<feature type="compositionally biased region" description="Low complexity" evidence="5">
    <location>
        <begin position="160"/>
        <end position="176"/>
    </location>
</feature>
<dbReference type="CDD" id="cd21437">
    <property type="entry name" value="zf-HIT_ZNHIT1_like"/>
    <property type="match status" value="1"/>
</dbReference>
<evidence type="ECO:0000313" key="7">
    <source>
        <dbReference type="EMBL" id="EPS33882.1"/>
    </source>
</evidence>
<dbReference type="Proteomes" id="UP000019376">
    <property type="component" value="Unassembled WGS sequence"/>
</dbReference>
<evidence type="ECO:0000259" key="6">
    <source>
        <dbReference type="PROSITE" id="PS51083"/>
    </source>
</evidence>
<dbReference type="AlphaFoldDB" id="S8BFL5"/>
<keyword evidence="8" id="KW-1185">Reference proteome</keyword>
<evidence type="ECO:0000256" key="4">
    <source>
        <dbReference type="PROSITE-ProRule" id="PRU00453"/>
    </source>
</evidence>
<keyword evidence="3" id="KW-0862">Zinc</keyword>
<name>S8BFL5_PENO1</name>
<feature type="compositionally biased region" description="Pro residues" evidence="5">
    <location>
        <begin position="193"/>
        <end position="203"/>
    </location>
</feature>
<feature type="domain" description="HIT-type" evidence="6">
    <location>
        <begin position="288"/>
        <end position="320"/>
    </location>
</feature>
<sequence>MFRVELLANTTTHATPGYTYVADRGQAPAKANITPALSRKRGINNAGKGGDISSRRANAILRHLAELDRENQRDVAVPVPARPAREAGARVSRTKTSSNVRRILASQKTFRNHLDDEDAAIAAGGGGLSVPVGAAAVGPAVPSRVKSAGGIMGNPASLGTPRRSSTPAAATTSAAAGKKKRGSTLTTVTTPSTPAPAPSPAPGAAPATTDANNPETANNEAEREEEDIEERKHKILKTEYDNDPLLRSYGPSIPSERIMDRLLAEPPLAYHSSRVASPLSTQLPRSFCCMCGYWGKIRCKSCHLRTCGLECYKVHEDSRCGAFF</sequence>
<protein>
    <recommendedName>
        <fullName evidence="6">HIT-type domain-containing protein</fullName>
    </recommendedName>
</protein>
<evidence type="ECO:0000313" key="8">
    <source>
        <dbReference type="Proteomes" id="UP000019376"/>
    </source>
</evidence>
<dbReference type="PROSITE" id="PS51083">
    <property type="entry name" value="ZF_HIT"/>
    <property type="match status" value="1"/>
</dbReference>
<evidence type="ECO:0000256" key="5">
    <source>
        <dbReference type="SAM" id="MobiDB-lite"/>
    </source>
</evidence>
<dbReference type="EMBL" id="KB644415">
    <property type="protein sequence ID" value="EPS33882.1"/>
    <property type="molecule type" value="Genomic_DNA"/>
</dbReference>
<keyword evidence="2 4" id="KW-0863">Zinc-finger</keyword>
<gene>
    <name evidence="7" type="ORF">PDE_08844</name>
</gene>
<feature type="compositionally biased region" description="Low complexity" evidence="5">
    <location>
        <begin position="204"/>
        <end position="219"/>
    </location>
</feature>